<name>A0A1D8ATD2_9BACT</name>
<dbReference type="InterPro" id="IPR002509">
    <property type="entry name" value="NODB_dom"/>
</dbReference>
<dbReference type="GO" id="GO:0016810">
    <property type="term" value="F:hydrolase activity, acting on carbon-nitrogen (but not peptide) bonds"/>
    <property type="evidence" value="ECO:0007669"/>
    <property type="project" value="InterPro"/>
</dbReference>
<dbReference type="PANTHER" id="PTHR45985">
    <property type="match status" value="1"/>
</dbReference>
<accession>A0A1D8ATD2</accession>
<dbReference type="STRING" id="1838286.Verru16b_01167"/>
<gene>
    <name evidence="2" type="ORF">Verru16b_01167</name>
</gene>
<keyword evidence="3" id="KW-1185">Reference proteome</keyword>
<dbReference type="PANTHER" id="PTHR45985:SF3">
    <property type="entry name" value="CHITIN DEACETYLASE-LIKE 4"/>
    <property type="match status" value="1"/>
</dbReference>
<reference evidence="2 3" key="1">
    <citation type="submission" date="2016-06" db="EMBL/GenBank/DDBJ databases">
        <title>Three novel species with peptidoglycan cell walls form the new genus Lacunisphaera gen. nov. in the family Opitutaceae of the verrucomicrobial subdivision 4.</title>
        <authorList>
            <person name="Rast P."/>
            <person name="Gloeckner I."/>
            <person name="Jogler M."/>
            <person name="Boedeker C."/>
            <person name="Jeske O."/>
            <person name="Wiegand S."/>
            <person name="Reinhardt R."/>
            <person name="Schumann P."/>
            <person name="Rohde M."/>
            <person name="Spring S."/>
            <person name="Gloeckner F.O."/>
            <person name="Jogler C."/>
        </authorList>
    </citation>
    <scope>NUCLEOTIDE SEQUENCE [LARGE SCALE GENOMIC DNA]</scope>
    <source>
        <strain evidence="2 3">IG16b</strain>
    </source>
</reference>
<evidence type="ECO:0000259" key="1">
    <source>
        <dbReference type="Pfam" id="PF01522"/>
    </source>
</evidence>
<feature type="domain" description="NodB homology" evidence="1">
    <location>
        <begin position="57"/>
        <end position="185"/>
    </location>
</feature>
<dbReference type="SUPFAM" id="SSF88713">
    <property type="entry name" value="Glycoside hydrolase/deacetylase"/>
    <property type="match status" value="1"/>
</dbReference>
<dbReference type="EMBL" id="CP016094">
    <property type="protein sequence ID" value="AOS44106.1"/>
    <property type="molecule type" value="Genomic_DNA"/>
</dbReference>
<sequence length="376" mass="40408">MHIGFALGTRPDTSGWVNPRLLPLLLLPMLSPLAAADLRPASAQPPGGLAAAAAPQFVLLGFDDNPQTEPMTWFVDHVQALRNPAGRGTAATFDGAPVRAIFFSNGKYWNDRTLISIHHQALSAGHEIANHTQNHEQGGEFTVAKWRAEMAACEATFAETGIPAHGVVGFRTPFLAYNAATFEALAAEAQLYDSSIEEGDQPGQDGTNFFWPYTLDAGSPGNAHSFPADSPKHVGSHPGLWEIPLHVFMIPADDECAAHGIKPGLRARIGAALKESYGSGSGEPTDKISGLDWNVLEAAKCDGPEFLAILKHTLDLRLAGNRAPFMVGGHTALYPADKPDRRKAIEDFIAYALTKPEVRFVTGVKLLEWLRAPQGL</sequence>
<evidence type="ECO:0000313" key="3">
    <source>
        <dbReference type="Proteomes" id="UP000095228"/>
    </source>
</evidence>
<dbReference type="Pfam" id="PF01522">
    <property type="entry name" value="Polysacc_deac_1"/>
    <property type="match status" value="1"/>
</dbReference>
<dbReference type="Proteomes" id="UP000095228">
    <property type="component" value="Chromosome"/>
</dbReference>
<protein>
    <submittedName>
        <fullName evidence="2">Polysaccharide deacetylase</fullName>
    </submittedName>
</protein>
<dbReference type="PATRIC" id="fig|1838286.3.peg.1175"/>
<dbReference type="InterPro" id="IPR011330">
    <property type="entry name" value="Glyco_hydro/deAcase_b/a-brl"/>
</dbReference>
<dbReference type="KEGG" id="obg:Verru16b_01167"/>
<dbReference type="InterPro" id="IPR052740">
    <property type="entry name" value="CE4"/>
</dbReference>
<dbReference type="AlphaFoldDB" id="A0A1D8ATD2"/>
<organism evidence="2 3">
    <name type="scientific">Lacunisphaera limnophila</name>
    <dbReference type="NCBI Taxonomy" id="1838286"/>
    <lineage>
        <taxon>Bacteria</taxon>
        <taxon>Pseudomonadati</taxon>
        <taxon>Verrucomicrobiota</taxon>
        <taxon>Opitutia</taxon>
        <taxon>Opitutales</taxon>
        <taxon>Opitutaceae</taxon>
        <taxon>Lacunisphaera</taxon>
    </lineage>
</organism>
<evidence type="ECO:0000313" key="2">
    <source>
        <dbReference type="EMBL" id="AOS44106.1"/>
    </source>
</evidence>
<dbReference type="GO" id="GO:0005975">
    <property type="term" value="P:carbohydrate metabolic process"/>
    <property type="evidence" value="ECO:0007669"/>
    <property type="project" value="InterPro"/>
</dbReference>
<dbReference type="Gene3D" id="3.20.20.370">
    <property type="entry name" value="Glycoside hydrolase/deacetylase"/>
    <property type="match status" value="1"/>
</dbReference>
<proteinExistence type="predicted"/>